<protein>
    <submittedName>
        <fullName evidence="1">Uncharacterized protein</fullName>
    </submittedName>
</protein>
<evidence type="ECO:0000313" key="1">
    <source>
        <dbReference type="EMBL" id="KAK7496919.1"/>
    </source>
</evidence>
<dbReference type="Proteomes" id="UP001519460">
    <property type="component" value="Unassembled WGS sequence"/>
</dbReference>
<name>A0ABD0LBN1_9CAEN</name>
<sequence>MGSNTSLFPPRPRGTFKRRPLLALSPLSHCLDTTVRGRSVARAGHLGSKPRELSFPVLSEDILCWWLKGKAKSYYFLVEEAVETNTQSSLKSKSSGLFLVSLHAVEVSA</sequence>
<accession>A0ABD0LBN1</accession>
<reference evidence="1 2" key="1">
    <citation type="journal article" date="2023" name="Sci. Data">
        <title>Genome assembly of the Korean intertidal mud-creeper Batillaria attramentaria.</title>
        <authorList>
            <person name="Patra A.K."/>
            <person name="Ho P.T."/>
            <person name="Jun S."/>
            <person name="Lee S.J."/>
            <person name="Kim Y."/>
            <person name="Won Y.J."/>
        </authorList>
    </citation>
    <scope>NUCLEOTIDE SEQUENCE [LARGE SCALE GENOMIC DNA]</scope>
    <source>
        <strain evidence="1">Wonlab-2016</strain>
    </source>
</reference>
<gene>
    <name evidence="1" type="ORF">BaRGS_00011899</name>
</gene>
<proteinExistence type="predicted"/>
<organism evidence="1 2">
    <name type="scientific">Batillaria attramentaria</name>
    <dbReference type="NCBI Taxonomy" id="370345"/>
    <lineage>
        <taxon>Eukaryota</taxon>
        <taxon>Metazoa</taxon>
        <taxon>Spiralia</taxon>
        <taxon>Lophotrochozoa</taxon>
        <taxon>Mollusca</taxon>
        <taxon>Gastropoda</taxon>
        <taxon>Caenogastropoda</taxon>
        <taxon>Sorbeoconcha</taxon>
        <taxon>Cerithioidea</taxon>
        <taxon>Batillariidae</taxon>
        <taxon>Batillaria</taxon>
    </lineage>
</organism>
<dbReference type="AlphaFoldDB" id="A0ABD0LBN1"/>
<keyword evidence="2" id="KW-1185">Reference proteome</keyword>
<comment type="caution">
    <text evidence="1">The sequence shown here is derived from an EMBL/GenBank/DDBJ whole genome shotgun (WGS) entry which is preliminary data.</text>
</comment>
<dbReference type="EMBL" id="JACVVK020000063">
    <property type="protein sequence ID" value="KAK7496919.1"/>
    <property type="molecule type" value="Genomic_DNA"/>
</dbReference>
<evidence type="ECO:0000313" key="2">
    <source>
        <dbReference type="Proteomes" id="UP001519460"/>
    </source>
</evidence>